<dbReference type="Pfam" id="PF01547">
    <property type="entry name" value="SBP_bac_1"/>
    <property type="match status" value="1"/>
</dbReference>
<protein>
    <recommendedName>
        <fullName evidence="8">Probable sugar-binding periplasmic protein</fullName>
    </recommendedName>
</protein>
<dbReference type="SUPFAM" id="SSF53850">
    <property type="entry name" value="Periplasmic binding protein-like II"/>
    <property type="match status" value="1"/>
</dbReference>
<evidence type="ECO:0000256" key="2">
    <source>
        <dbReference type="ARBA" id="ARBA00008520"/>
    </source>
</evidence>
<name>A0A4Q2U5B7_9HYPH</name>
<feature type="chain" id="PRO_5020458052" description="Probable sugar-binding periplasmic protein" evidence="9">
    <location>
        <begin position="25"/>
        <end position="417"/>
    </location>
</feature>
<evidence type="ECO:0000256" key="9">
    <source>
        <dbReference type="SAM" id="SignalP"/>
    </source>
</evidence>
<dbReference type="InterPro" id="IPR050490">
    <property type="entry name" value="Bact_solute-bd_prot1"/>
</dbReference>
<evidence type="ECO:0000256" key="3">
    <source>
        <dbReference type="ARBA" id="ARBA00022448"/>
    </source>
</evidence>
<evidence type="ECO:0000256" key="6">
    <source>
        <dbReference type="ARBA" id="ARBA00022764"/>
    </source>
</evidence>
<organism evidence="10 11">
    <name type="scientific">Lichenibacterium minor</name>
    <dbReference type="NCBI Taxonomy" id="2316528"/>
    <lineage>
        <taxon>Bacteria</taxon>
        <taxon>Pseudomonadati</taxon>
        <taxon>Pseudomonadota</taxon>
        <taxon>Alphaproteobacteria</taxon>
        <taxon>Hyphomicrobiales</taxon>
        <taxon>Lichenihabitantaceae</taxon>
        <taxon>Lichenibacterium</taxon>
    </lineage>
</organism>
<evidence type="ECO:0000256" key="8">
    <source>
        <dbReference type="ARBA" id="ARBA00049753"/>
    </source>
</evidence>
<dbReference type="RefSeq" id="WP_129227843.1">
    <property type="nucleotide sequence ID" value="NZ_QYBB01000018.1"/>
</dbReference>
<comment type="similarity">
    <text evidence="2">Belongs to the bacterial solute-binding protein 1 family.</text>
</comment>
<keyword evidence="5 9" id="KW-0732">Signal</keyword>
<evidence type="ECO:0000256" key="5">
    <source>
        <dbReference type="ARBA" id="ARBA00022729"/>
    </source>
</evidence>
<dbReference type="InterPro" id="IPR006059">
    <property type="entry name" value="SBP"/>
</dbReference>
<comment type="subcellular location">
    <subcellularLocation>
        <location evidence="1">Periplasm</location>
    </subcellularLocation>
</comment>
<evidence type="ECO:0000256" key="4">
    <source>
        <dbReference type="ARBA" id="ARBA00022597"/>
    </source>
</evidence>
<sequence>MSKSLWRTLLCGACFALSPLAAEAQEAVPAEVIHWWTSGGEAAAVKVIADRFDAAGGKWVDNAVAGTDNARAAAVNRIVGGNPPAASQFNTGRQFDDLVGQGLLADLSGVAVAEGWAKIIPGPIAAAATRNGKFFAVPINIHGQNWLFYNKDVFAKAGIQDVPTSFDALFAALDKLKAAGVVPIAWGGQAWQEEIVFEAVLLGQGGKDLFLKVFRDHDLEAVHSPRFREAVEVFARMKAYVDPGSPGRAWNDATAMVIAGHAGLQIMGDWAKGEFNAAGMAPGGPKVGCSLMPGKPGYLMGGDVFVFPKLGPGATPTAAQALLAKTMLDPVTQLEFNKRKGSIPVRIDVDTSSMDPCAQVGIAMVRDPANQVPSNYFLLTADTLGAVQDAVTEFWNTPGADAKSFVETFAGVIRSAH</sequence>
<evidence type="ECO:0000256" key="1">
    <source>
        <dbReference type="ARBA" id="ARBA00004418"/>
    </source>
</evidence>
<comment type="function">
    <text evidence="7">Part of a binding-protein-dependent transport system for a sugar.</text>
</comment>
<dbReference type="AlphaFoldDB" id="A0A4Q2U5B7"/>
<evidence type="ECO:0000256" key="7">
    <source>
        <dbReference type="ARBA" id="ARBA00049629"/>
    </source>
</evidence>
<accession>A0A4Q2U5B7</accession>
<keyword evidence="11" id="KW-1185">Reference proteome</keyword>
<comment type="caution">
    <text evidence="10">The sequence shown here is derived from an EMBL/GenBank/DDBJ whole genome shotgun (WGS) entry which is preliminary data.</text>
</comment>
<gene>
    <name evidence="10" type="ORF">D3273_15750</name>
</gene>
<dbReference type="PANTHER" id="PTHR43649:SF28">
    <property type="entry name" value="BINDING PROTEIN COMPONENT OF ABC SUGAR TRANSPORTER-RELATED"/>
    <property type="match status" value="1"/>
</dbReference>
<dbReference type="EMBL" id="QYBB01000018">
    <property type="protein sequence ID" value="RYC30988.1"/>
    <property type="molecule type" value="Genomic_DNA"/>
</dbReference>
<keyword evidence="3" id="KW-0813">Transport</keyword>
<keyword evidence="6" id="KW-0574">Periplasm</keyword>
<evidence type="ECO:0000313" key="10">
    <source>
        <dbReference type="EMBL" id="RYC30988.1"/>
    </source>
</evidence>
<evidence type="ECO:0000313" key="11">
    <source>
        <dbReference type="Proteomes" id="UP000290759"/>
    </source>
</evidence>
<reference evidence="10 11" key="2">
    <citation type="submission" date="2019-02" db="EMBL/GenBank/DDBJ databases">
        <title>'Lichenibacterium ramalinii' gen. nov. sp. nov., 'Lichenibacterium minor' gen. nov. sp. nov.</title>
        <authorList>
            <person name="Pankratov T."/>
        </authorList>
    </citation>
    <scope>NUCLEOTIDE SEQUENCE [LARGE SCALE GENOMIC DNA]</scope>
    <source>
        <strain evidence="10 11">RmlP026</strain>
    </source>
</reference>
<dbReference type="OrthoDB" id="9798191at2"/>
<dbReference type="GO" id="GO:0042597">
    <property type="term" value="C:periplasmic space"/>
    <property type="evidence" value="ECO:0007669"/>
    <property type="project" value="UniProtKB-SubCell"/>
</dbReference>
<dbReference type="Proteomes" id="UP000290759">
    <property type="component" value="Unassembled WGS sequence"/>
</dbReference>
<proteinExistence type="inferred from homology"/>
<reference evidence="10 11" key="1">
    <citation type="submission" date="2018-12" db="EMBL/GenBank/DDBJ databases">
        <authorList>
            <person name="Grouzdev D.S."/>
            <person name="Krutkina M.S."/>
        </authorList>
    </citation>
    <scope>NUCLEOTIDE SEQUENCE [LARGE SCALE GENOMIC DNA]</scope>
    <source>
        <strain evidence="10 11">RmlP026</strain>
    </source>
</reference>
<dbReference type="Gene3D" id="3.40.190.10">
    <property type="entry name" value="Periplasmic binding protein-like II"/>
    <property type="match status" value="2"/>
</dbReference>
<feature type="signal peptide" evidence="9">
    <location>
        <begin position="1"/>
        <end position="24"/>
    </location>
</feature>
<keyword evidence="4" id="KW-0762">Sugar transport</keyword>
<dbReference type="PANTHER" id="PTHR43649">
    <property type="entry name" value="ARABINOSE-BINDING PROTEIN-RELATED"/>
    <property type="match status" value="1"/>
</dbReference>